<sequence>MSNENHAKAKTHVKLRRVALGLLAVLAIVVVAFLAYASTYSRATTRAEAALAGSDSVRVTATANGYLFDGPGTEDALVFYPGGKVQCEAYAAQLESIAEKGTDVFLVRMPLNFAFLDMNAADSIIGSNEYHYSHWYVGGHSLGGAMAAVYAADHTSELDGLVVLAAYPTKCLRAPGFRMLSVYGSEDGEVDKLQSHADLRPDDYAELVIEGGNHAQFGDYGAQDGDGVATISVEEQQGLTANAVAAFTQGE</sequence>
<accession>A0A117J4U4</accession>
<dbReference type="OrthoDB" id="9780932at2"/>
<name>A0A117J4U4_TRASO</name>
<reference evidence="2 3" key="1">
    <citation type="submission" date="2015-12" db="EMBL/GenBank/DDBJ databases">
        <title>Draft Genome Sequence of Olsenella scatoligenes SK9K4T; a Producer of 3-Methylindole- (skatole) and 4-Methylphenol- (p-cresol) Isolated from Pig Feces.</title>
        <authorList>
            <person name="Li X."/>
            <person name="Borg B."/>
            <person name="Canibe N."/>
        </authorList>
    </citation>
    <scope>NUCLEOTIDE SEQUENCE [LARGE SCALE GENOMIC DNA]</scope>
    <source>
        <strain evidence="2 3">SK9K4</strain>
    </source>
</reference>
<dbReference type="EMBL" id="LOJF01000001">
    <property type="protein sequence ID" value="KUH59411.1"/>
    <property type="molecule type" value="Genomic_DNA"/>
</dbReference>
<dbReference type="Gene3D" id="3.40.50.1820">
    <property type="entry name" value="alpha/beta hydrolase"/>
    <property type="match status" value="1"/>
</dbReference>
<evidence type="ECO:0000313" key="2">
    <source>
        <dbReference type="EMBL" id="KUH59411.1"/>
    </source>
</evidence>
<gene>
    <name evidence="2" type="ORF">AUL39_03600</name>
</gene>
<proteinExistence type="predicted"/>
<dbReference type="STRING" id="1299998.AUL39_03600"/>
<dbReference type="AlphaFoldDB" id="A0A117J4U4"/>
<dbReference type="Proteomes" id="UP000054078">
    <property type="component" value="Unassembled WGS sequence"/>
</dbReference>
<dbReference type="InterPro" id="IPR029059">
    <property type="entry name" value="AB_hydrolase_5"/>
</dbReference>
<protein>
    <recommendedName>
        <fullName evidence="1">Alpha/beta hydrolase fold-5 domain-containing protein</fullName>
    </recommendedName>
</protein>
<evidence type="ECO:0000259" key="1">
    <source>
        <dbReference type="Pfam" id="PF12695"/>
    </source>
</evidence>
<dbReference type="InterPro" id="IPR029058">
    <property type="entry name" value="AB_hydrolase_fold"/>
</dbReference>
<evidence type="ECO:0000313" key="3">
    <source>
        <dbReference type="Proteomes" id="UP000054078"/>
    </source>
</evidence>
<comment type="caution">
    <text evidence="2">The sequence shown here is derived from an EMBL/GenBank/DDBJ whole genome shotgun (WGS) entry which is preliminary data.</text>
</comment>
<dbReference type="SUPFAM" id="SSF53474">
    <property type="entry name" value="alpha/beta-Hydrolases"/>
    <property type="match status" value="1"/>
</dbReference>
<organism evidence="2 3">
    <name type="scientific">Tractidigestivibacter scatoligenes</name>
    <name type="common">Olsenella scatoligenes</name>
    <dbReference type="NCBI Taxonomy" id="1299998"/>
    <lineage>
        <taxon>Bacteria</taxon>
        <taxon>Bacillati</taxon>
        <taxon>Actinomycetota</taxon>
        <taxon>Coriobacteriia</taxon>
        <taxon>Coriobacteriales</taxon>
        <taxon>Atopobiaceae</taxon>
        <taxon>Tractidigestivibacter</taxon>
    </lineage>
</organism>
<keyword evidence="3" id="KW-1185">Reference proteome</keyword>
<dbReference type="RefSeq" id="WP_059053686.1">
    <property type="nucleotide sequence ID" value="NZ_LOJF01000001.1"/>
</dbReference>
<dbReference type="Pfam" id="PF12695">
    <property type="entry name" value="Abhydrolase_5"/>
    <property type="match status" value="1"/>
</dbReference>
<dbReference type="GO" id="GO:0016787">
    <property type="term" value="F:hydrolase activity"/>
    <property type="evidence" value="ECO:0007669"/>
    <property type="project" value="InterPro"/>
</dbReference>
<feature type="domain" description="Alpha/beta hydrolase fold-5" evidence="1">
    <location>
        <begin position="77"/>
        <end position="237"/>
    </location>
</feature>